<comment type="similarity">
    <text evidence="8">Belongs to the CRISPR-associated endonuclease Cas1 family.</text>
</comment>
<dbReference type="CDD" id="cd09719">
    <property type="entry name" value="Cas1_I-E"/>
    <property type="match status" value="1"/>
</dbReference>
<dbReference type="InterPro" id="IPR050646">
    <property type="entry name" value="Cas1"/>
</dbReference>
<name>A0A1M4V9G7_9FIRM</name>
<feature type="binding site" evidence="8">
    <location>
        <position position="214"/>
    </location>
    <ligand>
        <name>Mn(2+)</name>
        <dbReference type="ChEBI" id="CHEBI:29035"/>
    </ligand>
</feature>
<dbReference type="EC" id="3.1.-.-" evidence="8"/>
<organism evidence="9 10">
    <name type="scientific">Alkalibacter saccharofermentans DSM 14828</name>
    <dbReference type="NCBI Taxonomy" id="1120975"/>
    <lineage>
        <taxon>Bacteria</taxon>
        <taxon>Bacillati</taxon>
        <taxon>Bacillota</taxon>
        <taxon>Clostridia</taxon>
        <taxon>Eubacteriales</taxon>
        <taxon>Eubacteriaceae</taxon>
        <taxon>Alkalibacter</taxon>
    </lineage>
</organism>
<dbReference type="InterPro" id="IPR042211">
    <property type="entry name" value="CRISPR-assoc_Cas1_N"/>
</dbReference>
<dbReference type="InterPro" id="IPR033641">
    <property type="entry name" value="Cas1_I-E"/>
</dbReference>
<proteinExistence type="inferred from homology"/>
<keyword evidence="6 8" id="KW-0051">Antiviral defense</keyword>
<dbReference type="PANTHER" id="PTHR34353">
    <property type="entry name" value="CRISPR-ASSOCIATED ENDONUCLEASE CAS1 1"/>
    <property type="match status" value="1"/>
</dbReference>
<dbReference type="InterPro" id="IPR042206">
    <property type="entry name" value="CRISPR-assoc_Cas1_C"/>
</dbReference>
<comment type="subunit">
    <text evidence="8">Homodimer, forms a heterotetramer with a Cas2 homodimer.</text>
</comment>
<protein>
    <recommendedName>
        <fullName evidence="8">CRISPR-associated endonuclease Cas1</fullName>
        <ecNumber evidence="8">3.1.-.-</ecNumber>
    </recommendedName>
</protein>
<keyword evidence="4 8" id="KW-0378">Hydrolase</keyword>
<evidence type="ECO:0000256" key="6">
    <source>
        <dbReference type="ARBA" id="ARBA00023118"/>
    </source>
</evidence>
<keyword evidence="1 8" id="KW-0540">Nuclease</keyword>
<evidence type="ECO:0000256" key="4">
    <source>
        <dbReference type="ARBA" id="ARBA00022801"/>
    </source>
</evidence>
<dbReference type="Gene3D" id="1.20.120.920">
    <property type="entry name" value="CRISPR-associated endonuclease Cas1, C-terminal domain"/>
    <property type="match status" value="1"/>
</dbReference>
<comment type="cofactor">
    <cofactor evidence="8">
        <name>Mg(2+)</name>
        <dbReference type="ChEBI" id="CHEBI:18420"/>
    </cofactor>
    <cofactor evidence="8">
        <name>Mn(2+)</name>
        <dbReference type="ChEBI" id="CHEBI:29035"/>
    </cofactor>
</comment>
<keyword evidence="10" id="KW-1185">Reference proteome</keyword>
<dbReference type="PANTHER" id="PTHR34353:SF3">
    <property type="entry name" value="CRISPR-ASSOCIATED ENDONUCLEASE CAS1"/>
    <property type="match status" value="1"/>
</dbReference>
<keyword evidence="7 8" id="KW-0238">DNA-binding</keyword>
<dbReference type="GO" id="GO:0004520">
    <property type="term" value="F:DNA endonuclease activity"/>
    <property type="evidence" value="ECO:0007669"/>
    <property type="project" value="InterPro"/>
</dbReference>
<dbReference type="GO" id="GO:0003677">
    <property type="term" value="F:DNA binding"/>
    <property type="evidence" value="ECO:0007669"/>
    <property type="project" value="UniProtKB-KW"/>
</dbReference>
<evidence type="ECO:0000313" key="9">
    <source>
        <dbReference type="EMBL" id="SHE65646.1"/>
    </source>
</evidence>
<evidence type="ECO:0000256" key="7">
    <source>
        <dbReference type="ARBA" id="ARBA00023125"/>
    </source>
</evidence>
<keyword evidence="2 8" id="KW-0479">Metal-binding</keyword>
<dbReference type="Gene3D" id="3.100.10.20">
    <property type="entry name" value="CRISPR-associated endonuclease Cas1, N-terminal domain"/>
    <property type="match status" value="1"/>
</dbReference>
<dbReference type="OrthoDB" id="9777847at2"/>
<feature type="binding site" evidence="8">
    <location>
        <position position="227"/>
    </location>
    <ligand>
        <name>Mn(2+)</name>
        <dbReference type="ChEBI" id="CHEBI:29035"/>
    </ligand>
</feature>
<dbReference type="InterPro" id="IPR019851">
    <property type="entry name" value="CRISPR-assoc_Cas1_ECOLI"/>
</dbReference>
<gene>
    <name evidence="8" type="primary">cas1</name>
    <name evidence="9" type="ORF">SAMN02746064_00915</name>
</gene>
<evidence type="ECO:0000256" key="1">
    <source>
        <dbReference type="ARBA" id="ARBA00022722"/>
    </source>
</evidence>
<dbReference type="Proteomes" id="UP000184251">
    <property type="component" value="Unassembled WGS sequence"/>
</dbReference>
<dbReference type="GO" id="GO:0016787">
    <property type="term" value="F:hydrolase activity"/>
    <property type="evidence" value="ECO:0007669"/>
    <property type="project" value="UniProtKB-KW"/>
</dbReference>
<dbReference type="STRING" id="1120975.SAMN02746064_00915"/>
<dbReference type="GO" id="GO:0051607">
    <property type="term" value="P:defense response to virus"/>
    <property type="evidence" value="ECO:0007669"/>
    <property type="project" value="UniProtKB-UniRule"/>
</dbReference>
<reference evidence="9 10" key="1">
    <citation type="submission" date="2016-11" db="EMBL/GenBank/DDBJ databases">
        <authorList>
            <person name="Jaros S."/>
            <person name="Januszkiewicz K."/>
            <person name="Wedrychowicz H."/>
        </authorList>
    </citation>
    <scope>NUCLEOTIDE SEQUENCE [LARGE SCALE GENOMIC DNA]</scope>
    <source>
        <strain evidence="9 10">DSM 14828</strain>
    </source>
</reference>
<comment type="function">
    <text evidence="8">CRISPR (clustered regularly interspaced short palindromic repeat), is an adaptive immune system that provides protection against mobile genetic elements (viruses, transposable elements and conjugative plasmids). CRISPR clusters contain spacers, sequences complementary to antecedent mobile elements, and target invading nucleic acids. CRISPR clusters are transcribed and processed into CRISPR RNA (crRNA). Acts as a dsDNA endonuclease. Involved in the integration of spacer DNA into the CRISPR cassette.</text>
</comment>
<dbReference type="Pfam" id="PF01867">
    <property type="entry name" value="Cas_Cas1"/>
    <property type="match status" value="2"/>
</dbReference>
<dbReference type="InterPro" id="IPR002729">
    <property type="entry name" value="CRISPR-assoc_Cas1"/>
</dbReference>
<dbReference type="NCBIfam" id="TIGR03638">
    <property type="entry name" value="cas1_ECOLI"/>
    <property type="match status" value="1"/>
</dbReference>
<dbReference type="AlphaFoldDB" id="A0A1M4V9G7"/>
<dbReference type="GO" id="GO:0043571">
    <property type="term" value="P:maintenance of CRISPR repeat elements"/>
    <property type="evidence" value="ECO:0007669"/>
    <property type="project" value="UniProtKB-UniRule"/>
</dbReference>
<sequence>MNNYNGIEKPEIQTLPTMKDRISFLYVEKAVLNRNDGAITVTDARGTVNIPSASLGILLLGPGTKISHRAIELIGDSGTSVVWVGERGVRYYAHGRPLTSSSRLLVRQAELVSNVRSRIEVARKMYQKRFPNEDVSLLTMQQLRGREGARVRAVYRNESKRTGVVWNGREYNPHNFENSDVVNMALSAAHACLYGVAHSVIVAMGCSPGLGFIHTGHERSFVYDIADLYKAEITIPIAFEVAAENPSDISSITRRRVRDAIFDGRLLKDMVSDLRELLLENDSEDNELGVDILNLWDDKKGSVPHAISYGKEDEYEDQELMEDGYGTILEDEE</sequence>
<dbReference type="EMBL" id="FQTU01000005">
    <property type="protein sequence ID" value="SHE65646.1"/>
    <property type="molecule type" value="Genomic_DNA"/>
</dbReference>
<evidence type="ECO:0000256" key="3">
    <source>
        <dbReference type="ARBA" id="ARBA00022759"/>
    </source>
</evidence>
<keyword evidence="5 8" id="KW-0460">Magnesium</keyword>
<dbReference type="HAMAP" id="MF_01470">
    <property type="entry name" value="Cas1"/>
    <property type="match status" value="1"/>
</dbReference>
<evidence type="ECO:0000256" key="5">
    <source>
        <dbReference type="ARBA" id="ARBA00022842"/>
    </source>
</evidence>
<accession>A0A1M4V9G7</accession>
<keyword evidence="8" id="KW-0464">Manganese</keyword>
<dbReference type="GO" id="GO:0046872">
    <property type="term" value="F:metal ion binding"/>
    <property type="evidence" value="ECO:0007669"/>
    <property type="project" value="UniProtKB-UniRule"/>
</dbReference>
<feature type="binding site" evidence="8">
    <location>
        <position position="147"/>
    </location>
    <ligand>
        <name>Mn(2+)</name>
        <dbReference type="ChEBI" id="CHEBI:29035"/>
    </ligand>
</feature>
<keyword evidence="3 8" id="KW-0255">Endonuclease</keyword>
<evidence type="ECO:0000313" key="10">
    <source>
        <dbReference type="Proteomes" id="UP000184251"/>
    </source>
</evidence>
<evidence type="ECO:0000256" key="2">
    <source>
        <dbReference type="ARBA" id="ARBA00022723"/>
    </source>
</evidence>
<dbReference type="NCBIfam" id="TIGR00287">
    <property type="entry name" value="cas1"/>
    <property type="match status" value="1"/>
</dbReference>
<dbReference type="RefSeq" id="WP_073269910.1">
    <property type="nucleotide sequence ID" value="NZ_FQTU01000005.1"/>
</dbReference>
<evidence type="ECO:0000256" key="8">
    <source>
        <dbReference type="HAMAP-Rule" id="MF_01470"/>
    </source>
</evidence>